<comment type="pathway">
    <text evidence="7">Sulfur metabolism; dibenzothiophene degradation.</text>
</comment>
<dbReference type="PIRSF" id="PIRSF016578">
    <property type="entry name" value="HsaA"/>
    <property type="match status" value="1"/>
</dbReference>
<dbReference type="InterPro" id="IPR009100">
    <property type="entry name" value="AcylCoA_DH/oxidase_NM_dom_sf"/>
</dbReference>
<dbReference type="InterPro" id="IPR036250">
    <property type="entry name" value="AcylCo_DH-like_C"/>
</dbReference>
<dbReference type="GO" id="GO:0050660">
    <property type="term" value="F:flavin adenine dinucleotide binding"/>
    <property type="evidence" value="ECO:0007669"/>
    <property type="project" value="InterPro"/>
</dbReference>
<keyword evidence="6" id="KW-0503">Monooxygenase</keyword>
<dbReference type="GO" id="GO:0008470">
    <property type="term" value="F:3-methylbutanoyl-CoA dehydrogenase activity"/>
    <property type="evidence" value="ECO:0007669"/>
    <property type="project" value="TreeGrafter"/>
</dbReference>
<evidence type="ECO:0000256" key="3">
    <source>
        <dbReference type="ARBA" id="ARBA00022643"/>
    </source>
</evidence>
<evidence type="ECO:0000256" key="7">
    <source>
        <dbReference type="ARBA" id="ARBA00034307"/>
    </source>
</evidence>
<dbReference type="PANTHER" id="PTHR43884">
    <property type="entry name" value="ACYL-COA DEHYDROGENASE"/>
    <property type="match status" value="1"/>
</dbReference>
<evidence type="ECO:0000256" key="10">
    <source>
        <dbReference type="ARBA" id="ARBA00034345"/>
    </source>
</evidence>
<dbReference type="RefSeq" id="WP_213512992.1">
    <property type="nucleotide sequence ID" value="NZ_BOSE01000001.1"/>
</dbReference>
<feature type="domain" description="Acyl-CoA oxidase/dehydrogenase middle" evidence="14">
    <location>
        <begin position="144"/>
        <end position="226"/>
    </location>
</feature>
<comment type="caution">
    <text evidence="17">The sequence shown here is derived from an EMBL/GenBank/DDBJ whole genome shotgun (WGS) entry which is preliminary data.</text>
</comment>
<dbReference type="Pfam" id="PF02770">
    <property type="entry name" value="Acyl-CoA_dh_M"/>
    <property type="match status" value="1"/>
</dbReference>
<keyword evidence="5" id="KW-0560">Oxidoreductase</keyword>
<evidence type="ECO:0000256" key="13">
    <source>
        <dbReference type="ARBA" id="ARBA00049456"/>
    </source>
</evidence>
<evidence type="ECO:0000313" key="18">
    <source>
        <dbReference type="Proteomes" id="UP000683139"/>
    </source>
</evidence>
<evidence type="ECO:0000259" key="14">
    <source>
        <dbReference type="Pfam" id="PF02770"/>
    </source>
</evidence>
<evidence type="ECO:0000256" key="5">
    <source>
        <dbReference type="ARBA" id="ARBA00023002"/>
    </source>
</evidence>
<dbReference type="AlphaFoldDB" id="A0A920CX84"/>
<proteinExistence type="inferred from homology"/>
<dbReference type="Gene3D" id="1.20.140.10">
    <property type="entry name" value="Butyryl-CoA Dehydrogenase, subunit A, domain 3"/>
    <property type="match status" value="1"/>
</dbReference>
<keyword evidence="18" id="KW-1185">Reference proteome</keyword>
<dbReference type="InterPro" id="IPR013786">
    <property type="entry name" value="AcylCoA_DH/ox_N"/>
</dbReference>
<protein>
    <recommendedName>
        <fullName evidence="10">Dibenzothiophene monooxygenase</fullName>
        <ecNumber evidence="9">1.14.14.21</ecNumber>
    </recommendedName>
</protein>
<feature type="domain" description="Acyl-CoA dehydrogenase C-terminal" evidence="16">
    <location>
        <begin position="256"/>
        <end position="386"/>
    </location>
</feature>
<dbReference type="InterPro" id="IPR046373">
    <property type="entry name" value="Acyl-CoA_Oxase/DH_mid-dom_sf"/>
</dbReference>
<evidence type="ECO:0000256" key="11">
    <source>
        <dbReference type="ARBA" id="ARBA00047859"/>
    </source>
</evidence>
<name>A0A920CX84_9BACL</name>
<comment type="catalytic activity">
    <reaction evidence="13">
        <text>dibenzothiophene + 2 FMNH2 + 2 O2 = dibenzothiophene 5,5-dioxide + 2 FMN + 2 H2O + 2 H(+)</text>
        <dbReference type="Rhea" id="RHEA:49072"/>
        <dbReference type="ChEBI" id="CHEBI:15377"/>
        <dbReference type="ChEBI" id="CHEBI:15378"/>
        <dbReference type="ChEBI" id="CHEBI:15379"/>
        <dbReference type="ChEBI" id="CHEBI:23681"/>
        <dbReference type="ChEBI" id="CHEBI:57618"/>
        <dbReference type="ChEBI" id="CHEBI:58210"/>
        <dbReference type="ChEBI" id="CHEBI:90356"/>
        <dbReference type="EC" id="1.14.14.21"/>
    </reaction>
</comment>
<evidence type="ECO:0000256" key="4">
    <source>
        <dbReference type="ARBA" id="ARBA00022741"/>
    </source>
</evidence>
<organism evidence="17 18">
    <name type="scientific">Paenibacillus montaniterrae</name>
    <dbReference type="NCBI Taxonomy" id="429341"/>
    <lineage>
        <taxon>Bacteria</taxon>
        <taxon>Bacillati</taxon>
        <taxon>Bacillota</taxon>
        <taxon>Bacilli</taxon>
        <taxon>Bacillales</taxon>
        <taxon>Paenibacillaceae</taxon>
        <taxon>Paenibacillus</taxon>
    </lineage>
</organism>
<keyword evidence="2" id="KW-0285">Flavoprotein</keyword>
<dbReference type="GO" id="GO:0004497">
    <property type="term" value="F:monooxygenase activity"/>
    <property type="evidence" value="ECO:0007669"/>
    <property type="project" value="UniProtKB-KW"/>
</dbReference>
<dbReference type="Pfam" id="PF02771">
    <property type="entry name" value="Acyl-CoA_dh_N"/>
    <property type="match status" value="1"/>
</dbReference>
<dbReference type="InterPro" id="IPR037069">
    <property type="entry name" value="AcylCoA_DH/ox_N_sf"/>
</dbReference>
<evidence type="ECO:0000259" key="15">
    <source>
        <dbReference type="Pfam" id="PF02771"/>
    </source>
</evidence>
<dbReference type="PANTHER" id="PTHR43884:SF12">
    <property type="entry name" value="ISOVALERYL-COA DEHYDROGENASE, MITOCHONDRIAL-RELATED"/>
    <property type="match status" value="1"/>
</dbReference>
<evidence type="ECO:0000256" key="2">
    <source>
        <dbReference type="ARBA" id="ARBA00022630"/>
    </source>
</evidence>
<evidence type="ECO:0000256" key="12">
    <source>
        <dbReference type="ARBA" id="ARBA00048445"/>
    </source>
</evidence>
<keyword evidence="3" id="KW-0288">FMN</keyword>
<evidence type="ECO:0000256" key="6">
    <source>
        <dbReference type="ARBA" id="ARBA00023033"/>
    </source>
</evidence>
<sequence>MAECDHLLYAAEHYQYSAEQLELLQRTRDIGQSVVVAHASEVDIEGHYPAEAIEALAHAGLTTIAVPKSFNGFGGGWNGDVVILPLILMELASWCSSTSQVLALHNTGVQLVHALGSAQQQQFFFQEAIKGEMFASFGSEPGRDRFKLTSTLQQVENGFVLNGRKIFATGSPRAKWAIWRAVAAEETGEQKLLMPLVHLASEGITVIDDWNGIGQRGTGSGQVLANQVFVPQGHVLGDAGHYARFDDFFSAQFNIHFAAQFVGIGLGALREATQYIREKARSWSASGEGQAFDSIIQLRLGEWSAQLASAKSLVMHAAFLLQQFTIHKELNDVVKLAASQAKVIATKAVLEATSSLFQVMGASAATQACNFDRYYRNARTLTLHDPVDRHAALIGQYELGLKPDKTL</sequence>
<keyword evidence="4" id="KW-0547">Nucleotide-binding</keyword>
<dbReference type="EMBL" id="BOSE01000001">
    <property type="protein sequence ID" value="GIP14799.1"/>
    <property type="molecule type" value="Genomic_DNA"/>
</dbReference>
<accession>A0A920CX84</accession>
<comment type="subcellular location">
    <subcellularLocation>
        <location evidence="1">Cytoplasm</location>
    </subcellularLocation>
</comment>
<dbReference type="InterPro" id="IPR006091">
    <property type="entry name" value="Acyl-CoA_Oxase/DH_mid-dom"/>
</dbReference>
<gene>
    <name evidence="17" type="primary">soxC</name>
    <name evidence="17" type="ORF">J40TS1_04410</name>
</gene>
<comment type="catalytic activity">
    <reaction evidence="11">
        <text>dibenzothiophene + FMNH2 + O2 = dibenzothiophene 5-oxide + FMN + H2O + H(+)</text>
        <dbReference type="Rhea" id="RHEA:49076"/>
        <dbReference type="ChEBI" id="CHEBI:15377"/>
        <dbReference type="ChEBI" id="CHEBI:15378"/>
        <dbReference type="ChEBI" id="CHEBI:15379"/>
        <dbReference type="ChEBI" id="CHEBI:23681"/>
        <dbReference type="ChEBI" id="CHEBI:23683"/>
        <dbReference type="ChEBI" id="CHEBI:57618"/>
        <dbReference type="ChEBI" id="CHEBI:58210"/>
    </reaction>
</comment>
<dbReference type="GO" id="GO:0005737">
    <property type="term" value="C:cytoplasm"/>
    <property type="evidence" value="ECO:0007669"/>
    <property type="project" value="UniProtKB-SubCell"/>
</dbReference>
<dbReference type="Pfam" id="PF08028">
    <property type="entry name" value="Acyl-CoA_dh_2"/>
    <property type="match status" value="1"/>
</dbReference>
<dbReference type="Gene3D" id="1.10.540.10">
    <property type="entry name" value="Acyl-CoA dehydrogenase/oxidase, N-terminal domain"/>
    <property type="match status" value="1"/>
</dbReference>
<dbReference type="InterPro" id="IPR013107">
    <property type="entry name" value="Acyl-CoA_DH_C"/>
</dbReference>
<dbReference type="GO" id="GO:0006552">
    <property type="term" value="P:L-leucine catabolic process"/>
    <property type="evidence" value="ECO:0007669"/>
    <property type="project" value="TreeGrafter"/>
</dbReference>
<comment type="similarity">
    <text evidence="8">Belongs to the DszC flavin monooxygenase family.</text>
</comment>
<evidence type="ECO:0000313" key="17">
    <source>
        <dbReference type="EMBL" id="GIP14799.1"/>
    </source>
</evidence>
<dbReference type="SUPFAM" id="SSF56645">
    <property type="entry name" value="Acyl-CoA dehydrogenase NM domain-like"/>
    <property type="match status" value="1"/>
</dbReference>
<dbReference type="SUPFAM" id="SSF47203">
    <property type="entry name" value="Acyl-CoA dehydrogenase C-terminal domain-like"/>
    <property type="match status" value="1"/>
</dbReference>
<dbReference type="Proteomes" id="UP000683139">
    <property type="component" value="Unassembled WGS sequence"/>
</dbReference>
<evidence type="ECO:0000256" key="8">
    <source>
        <dbReference type="ARBA" id="ARBA00034317"/>
    </source>
</evidence>
<reference evidence="17" key="1">
    <citation type="submission" date="2021-03" db="EMBL/GenBank/DDBJ databases">
        <title>Antimicrobial resistance genes in bacteria isolated from Japanese honey, and their potential for conferring macrolide and lincosamide resistance in the American foulbrood pathogen Paenibacillus larvae.</title>
        <authorList>
            <person name="Okamoto M."/>
            <person name="Kumagai M."/>
            <person name="Kanamori H."/>
            <person name="Takamatsu D."/>
        </authorList>
    </citation>
    <scope>NUCLEOTIDE SEQUENCE</scope>
    <source>
        <strain evidence="17">J40TS1</strain>
    </source>
</reference>
<comment type="catalytic activity">
    <reaction evidence="12">
        <text>dibenzothiophene 5-oxide + FMNH2 + O2 = dibenzothiophene 5,5-dioxide + FMN + H2O + H(+)</text>
        <dbReference type="Rhea" id="RHEA:49080"/>
        <dbReference type="ChEBI" id="CHEBI:15377"/>
        <dbReference type="ChEBI" id="CHEBI:15378"/>
        <dbReference type="ChEBI" id="CHEBI:15379"/>
        <dbReference type="ChEBI" id="CHEBI:23683"/>
        <dbReference type="ChEBI" id="CHEBI:57618"/>
        <dbReference type="ChEBI" id="CHEBI:58210"/>
        <dbReference type="ChEBI" id="CHEBI:90356"/>
    </reaction>
</comment>
<evidence type="ECO:0000256" key="9">
    <source>
        <dbReference type="ARBA" id="ARBA00034328"/>
    </source>
</evidence>
<dbReference type="Gene3D" id="2.40.110.10">
    <property type="entry name" value="Butyryl-CoA Dehydrogenase, subunit A, domain 2"/>
    <property type="match status" value="1"/>
</dbReference>
<evidence type="ECO:0000256" key="1">
    <source>
        <dbReference type="ARBA" id="ARBA00004496"/>
    </source>
</evidence>
<dbReference type="EC" id="1.14.14.21" evidence="9"/>
<evidence type="ECO:0000259" key="16">
    <source>
        <dbReference type="Pfam" id="PF08028"/>
    </source>
</evidence>
<feature type="domain" description="Acyl-CoA dehydrogenase/oxidase N-terminal" evidence="15">
    <location>
        <begin position="17"/>
        <end position="132"/>
    </location>
</feature>